<proteinExistence type="predicted"/>
<accession>A0ABM9FU61</accession>
<protein>
    <submittedName>
        <fullName evidence="1">Uncharacterized protein</fullName>
    </submittedName>
</protein>
<dbReference type="Proteomes" id="UP001152658">
    <property type="component" value="Unassembled WGS sequence"/>
</dbReference>
<name>A0ABM9FU61_9VIBR</name>
<gene>
    <name evidence="1" type="ORF">VAE063_960038</name>
</gene>
<organism evidence="1 2">
    <name type="scientific">Vibrio aestuarianus</name>
    <dbReference type="NCBI Taxonomy" id="28171"/>
    <lineage>
        <taxon>Bacteria</taxon>
        <taxon>Pseudomonadati</taxon>
        <taxon>Pseudomonadota</taxon>
        <taxon>Gammaproteobacteria</taxon>
        <taxon>Vibrionales</taxon>
        <taxon>Vibrionaceae</taxon>
        <taxon>Vibrio</taxon>
    </lineage>
</organism>
<keyword evidence="2" id="KW-1185">Reference proteome</keyword>
<evidence type="ECO:0000313" key="2">
    <source>
        <dbReference type="Proteomes" id="UP001152658"/>
    </source>
</evidence>
<comment type="caution">
    <text evidence="1">The sequence shown here is derived from an EMBL/GenBank/DDBJ whole genome shotgun (WGS) entry which is preliminary data.</text>
</comment>
<evidence type="ECO:0000313" key="1">
    <source>
        <dbReference type="EMBL" id="CAH8240518.1"/>
    </source>
</evidence>
<reference evidence="1" key="1">
    <citation type="submission" date="2022-06" db="EMBL/GenBank/DDBJ databases">
        <authorList>
            <person name="Goudenege D."/>
            <person name="Le Roux F."/>
        </authorList>
    </citation>
    <scope>NUCLEOTIDE SEQUENCE</scope>
    <source>
        <strain evidence="1">12-063</strain>
    </source>
</reference>
<dbReference type="RefSeq" id="WP_168786867.1">
    <property type="nucleotide sequence ID" value="NZ_CALYLF010000007.1"/>
</dbReference>
<dbReference type="EMBL" id="CALYLK010000137">
    <property type="protein sequence ID" value="CAH8240518.1"/>
    <property type="molecule type" value="Genomic_DNA"/>
</dbReference>
<sequence>MNNKTKKFYAYLNIRFFDNKDSYISEFLNGVNTSRRLTVLLYIVSQCYYQYKNDKTLILCLDKKLNSKTSFLKNLKLSNVDVIREIERIRKTKYIDKVKVNDKYIEINFEPDLFVIDDKKKRFTICLNDLLSFKYIEHSIVYLLTRYGKSQGYLYHNYLCKVLHLHHLPFSRQKQRLKRIFSLLKKRGFIMSYRYENYTYFYEREVFF</sequence>